<dbReference type="GO" id="GO:0005524">
    <property type="term" value="F:ATP binding"/>
    <property type="evidence" value="ECO:0007669"/>
    <property type="project" value="UniProtKB-KW"/>
</dbReference>
<dbReference type="Proteomes" id="UP000664399">
    <property type="component" value="Unassembled WGS sequence"/>
</dbReference>
<dbReference type="PANTHER" id="PTHR42794">
    <property type="entry name" value="HEMIN IMPORT ATP-BINDING PROTEIN HMUV"/>
    <property type="match status" value="1"/>
</dbReference>
<dbReference type="SUPFAM" id="SSF52540">
    <property type="entry name" value="P-loop containing nucleoside triphosphate hydrolases"/>
    <property type="match status" value="1"/>
</dbReference>
<dbReference type="Pfam" id="PF00005">
    <property type="entry name" value="ABC_tran"/>
    <property type="match status" value="1"/>
</dbReference>
<evidence type="ECO:0000256" key="4">
    <source>
        <dbReference type="ARBA" id="ARBA00022967"/>
    </source>
</evidence>
<gene>
    <name evidence="7" type="ORF">J2D75_10585</name>
</gene>
<proteinExistence type="predicted"/>
<dbReference type="PROSITE" id="PS50893">
    <property type="entry name" value="ABC_TRANSPORTER_2"/>
    <property type="match status" value="1"/>
</dbReference>
<keyword evidence="4" id="KW-1278">Translocase</keyword>
<dbReference type="Gene3D" id="3.40.50.300">
    <property type="entry name" value="P-loop containing nucleotide triphosphate hydrolases"/>
    <property type="match status" value="1"/>
</dbReference>
<dbReference type="CDD" id="cd03214">
    <property type="entry name" value="ABC_Iron-Siderophores_B12_Hemin"/>
    <property type="match status" value="1"/>
</dbReference>
<keyword evidence="8" id="KW-1185">Reference proteome</keyword>
<feature type="domain" description="ABC transporter" evidence="6">
    <location>
        <begin position="3"/>
        <end position="241"/>
    </location>
</feature>
<reference evidence="7 8" key="1">
    <citation type="submission" date="2021-03" db="EMBL/GenBank/DDBJ databases">
        <title>The complete genome sequence of Acetobacter suratthaniensis TBRC 1719.</title>
        <authorList>
            <person name="Charoenyingcharoen P."/>
            <person name="Yukphan P."/>
        </authorList>
    </citation>
    <scope>NUCLEOTIDE SEQUENCE [LARGE SCALE GENOMIC DNA]</scope>
    <source>
        <strain evidence="7 8">TBRC 1719</strain>
    </source>
</reference>
<evidence type="ECO:0000256" key="2">
    <source>
        <dbReference type="ARBA" id="ARBA00022741"/>
    </source>
</evidence>
<accession>A0ABS3LNJ4</accession>
<comment type="function">
    <text evidence="5">Part of the ABC transporter complex HmuTUV involved in hemin import. Responsible for energy coupling to the transport system.</text>
</comment>
<evidence type="ECO:0000313" key="7">
    <source>
        <dbReference type="EMBL" id="MBO1328916.1"/>
    </source>
</evidence>
<protein>
    <submittedName>
        <fullName evidence="7">ATP-binding cassette domain-containing protein</fullName>
    </submittedName>
</protein>
<dbReference type="InterPro" id="IPR003439">
    <property type="entry name" value="ABC_transporter-like_ATP-bd"/>
</dbReference>
<comment type="caution">
    <text evidence="7">The sequence shown here is derived from an EMBL/GenBank/DDBJ whole genome shotgun (WGS) entry which is preliminary data.</text>
</comment>
<sequence>MMLDMQHVAFGANGRFLLDDVSLSVARGEVVVIIGPNGAGKSTLLRLAAGLVAPVSGRVLLGGHDLATLSDARKAGLRAMLAQNSPAHARFTVRELAAMGGLHAGRACSASALAAHVHAALELVGLLPMAERDITSLSGGERQRAHYARVLVQLRAAAGNGLLLLDEPVSAQDLARQGLVLNVARAHARQGGACLMVLHDLNWATCVADRIVVLRNGRIEADGRPEQIVSATLLRDVFGLETEHVPVHARTGRPFVVPHDIVGHDFSEQYGE</sequence>
<evidence type="ECO:0000256" key="1">
    <source>
        <dbReference type="ARBA" id="ARBA00022448"/>
    </source>
</evidence>
<evidence type="ECO:0000256" key="3">
    <source>
        <dbReference type="ARBA" id="ARBA00022840"/>
    </source>
</evidence>
<dbReference type="PANTHER" id="PTHR42794:SF1">
    <property type="entry name" value="HEMIN IMPORT ATP-BINDING PROTEIN HMUV"/>
    <property type="match status" value="1"/>
</dbReference>
<dbReference type="RefSeq" id="WP_207854790.1">
    <property type="nucleotide sequence ID" value="NZ_JAFVMG010000011.1"/>
</dbReference>
<evidence type="ECO:0000313" key="8">
    <source>
        <dbReference type="Proteomes" id="UP000664399"/>
    </source>
</evidence>
<dbReference type="SMART" id="SM00382">
    <property type="entry name" value="AAA"/>
    <property type="match status" value="1"/>
</dbReference>
<evidence type="ECO:0000259" key="6">
    <source>
        <dbReference type="PROSITE" id="PS50893"/>
    </source>
</evidence>
<keyword evidence="1" id="KW-0813">Transport</keyword>
<organism evidence="7 8">
    <name type="scientific">Acetobacter suratthaniensis</name>
    <dbReference type="NCBI Taxonomy" id="1502841"/>
    <lineage>
        <taxon>Bacteria</taxon>
        <taxon>Pseudomonadati</taxon>
        <taxon>Pseudomonadota</taxon>
        <taxon>Alphaproteobacteria</taxon>
        <taxon>Acetobacterales</taxon>
        <taxon>Acetobacteraceae</taxon>
        <taxon>Acetobacter</taxon>
    </lineage>
</organism>
<evidence type="ECO:0000256" key="5">
    <source>
        <dbReference type="ARBA" id="ARBA00037066"/>
    </source>
</evidence>
<dbReference type="InterPro" id="IPR027417">
    <property type="entry name" value="P-loop_NTPase"/>
</dbReference>
<dbReference type="InterPro" id="IPR003593">
    <property type="entry name" value="AAA+_ATPase"/>
</dbReference>
<dbReference type="EMBL" id="JAFVMG010000011">
    <property type="protein sequence ID" value="MBO1328916.1"/>
    <property type="molecule type" value="Genomic_DNA"/>
</dbReference>
<keyword evidence="2" id="KW-0547">Nucleotide-binding</keyword>
<name>A0ABS3LNJ4_9PROT</name>
<keyword evidence="3 7" id="KW-0067">ATP-binding</keyword>